<sequence length="644" mass="71316">MSTGSPAHPEINLSSVLHLVSTPVVVLLWIQGRGGGRHHAYCFVLERGEIIADKVDWKGRPARRGKHGGMRFALLSISTFSFENMATIALATNLVTYLTEVMHFDVSDSANTITNYMGTSYILSILIACLADMVIGRPKSVVISACFEIVGLGLLAIQAHSSKLKPPPCNLFDPTAHCTKVGGGNAVLLFGGLYLVATGSSGIKASLPSHGADQFDEKDPKEARQMSSFFNWFLLSGNIGSVASLTLVVWIQDNKGWDKAFGLSSIGMIVGALLFISGLPRYRIHVIQKSNALVEIIQVYVAAFRNRNLELPEDLEELYEISRDKEAGTETEFLPHRDVYKFLDKAAIQATPITQNGNPNPWKLCRVTQVENAKIILGVLPIFCCAIIMTLCLAQLQTFSIQQAVTMDTRLTKHFHIPAASLAIIPIIFLLGLVPIYDRFFVPFARRITGHPTGITHLQRIGVGLVLSCLSMAVAGLMEVKRKEVARKHNMLDAIPVIQPLPISVFWLSFQFFIFGIADLFSFIGLLEFFYSQAPKGIKSISTCFLWCSMALGYFTSTIIVNIVNSATKGITKSRGWLGGNNINRNHLNLFYWLLSLLSFLNFLLYLYVAKRYKYKPIVQAQIGSTNRKVSNDDNMELEDIEVQ</sequence>
<comment type="caution">
    <text evidence="1">The sequence shown here is derived from an EMBL/GenBank/DDBJ whole genome shotgun (WGS) entry which is preliminary data.</text>
</comment>
<name>A0ACB7Y3P6_9ERIC</name>
<evidence type="ECO:0000313" key="2">
    <source>
        <dbReference type="Proteomes" id="UP000828048"/>
    </source>
</evidence>
<gene>
    <name evidence="1" type="ORF">Vadar_027336</name>
</gene>
<reference evidence="1 2" key="1">
    <citation type="journal article" date="2021" name="Hortic Res">
        <title>High-quality reference genome and annotation aids understanding of berry development for evergreen blueberry (Vaccinium darrowii).</title>
        <authorList>
            <person name="Yu J."/>
            <person name="Hulse-Kemp A.M."/>
            <person name="Babiker E."/>
            <person name="Staton M."/>
        </authorList>
    </citation>
    <scope>NUCLEOTIDE SEQUENCE [LARGE SCALE GENOMIC DNA]</scope>
    <source>
        <strain evidence="2">cv. NJ 8807/NJ 8810</strain>
        <tissue evidence="1">Young leaf</tissue>
    </source>
</reference>
<dbReference type="EMBL" id="CM037155">
    <property type="protein sequence ID" value="KAH7847540.1"/>
    <property type="molecule type" value="Genomic_DNA"/>
</dbReference>
<organism evidence="1 2">
    <name type="scientific">Vaccinium darrowii</name>
    <dbReference type="NCBI Taxonomy" id="229202"/>
    <lineage>
        <taxon>Eukaryota</taxon>
        <taxon>Viridiplantae</taxon>
        <taxon>Streptophyta</taxon>
        <taxon>Embryophyta</taxon>
        <taxon>Tracheophyta</taxon>
        <taxon>Spermatophyta</taxon>
        <taxon>Magnoliopsida</taxon>
        <taxon>eudicotyledons</taxon>
        <taxon>Gunneridae</taxon>
        <taxon>Pentapetalae</taxon>
        <taxon>asterids</taxon>
        <taxon>Ericales</taxon>
        <taxon>Ericaceae</taxon>
        <taxon>Vaccinioideae</taxon>
        <taxon>Vaccinieae</taxon>
        <taxon>Vaccinium</taxon>
    </lineage>
</organism>
<protein>
    <submittedName>
        <fullName evidence="1">Uncharacterized protein</fullName>
    </submittedName>
</protein>
<keyword evidence="2" id="KW-1185">Reference proteome</keyword>
<proteinExistence type="predicted"/>
<accession>A0ACB7Y3P6</accession>
<dbReference type="Proteomes" id="UP000828048">
    <property type="component" value="Chromosome 5"/>
</dbReference>
<evidence type="ECO:0000313" key="1">
    <source>
        <dbReference type="EMBL" id="KAH7847540.1"/>
    </source>
</evidence>